<evidence type="ECO:0000313" key="1">
    <source>
        <dbReference type="EMBL" id="RDF11434.1"/>
    </source>
</evidence>
<comment type="caution">
    <text evidence="1">The sequence shown here is derived from an EMBL/GenBank/DDBJ whole genome shotgun (WGS) entry which is preliminary data.</text>
</comment>
<name>A0A369ZRM3_9PAST</name>
<keyword evidence="2" id="KW-1185">Reference proteome</keyword>
<dbReference type="EMBL" id="QEQF01000002">
    <property type="protein sequence ID" value="RDF11434.1"/>
    <property type="molecule type" value="Genomic_DNA"/>
</dbReference>
<reference evidence="1 2" key="1">
    <citation type="submission" date="2018-05" db="EMBL/GenBank/DDBJ databases">
        <title>Draft Genome Sequences for a Diverse set of 7 Haemophilus Species.</title>
        <authorList>
            <person name="Nichols M."/>
            <person name="Topaz N."/>
            <person name="Wang X."/>
            <person name="Wang X."/>
            <person name="Boxrud D."/>
        </authorList>
    </citation>
    <scope>NUCLEOTIDE SEQUENCE [LARGE SCALE GENOMIC DNA]</scope>
    <source>
        <strain evidence="1 2">C2014016342</strain>
    </source>
</reference>
<proteinExistence type="predicted"/>
<evidence type="ECO:0000313" key="2">
    <source>
        <dbReference type="Proteomes" id="UP000253945"/>
    </source>
</evidence>
<accession>A0A369ZRM3</accession>
<organism evidence="1 2">
    <name type="scientific">Haemophilus paraphrohaemolyticus</name>
    <dbReference type="NCBI Taxonomy" id="736"/>
    <lineage>
        <taxon>Bacteria</taxon>
        <taxon>Pseudomonadati</taxon>
        <taxon>Pseudomonadota</taxon>
        <taxon>Gammaproteobacteria</taxon>
        <taxon>Pasteurellales</taxon>
        <taxon>Pasteurellaceae</taxon>
        <taxon>Haemophilus</taxon>
    </lineage>
</organism>
<sequence length="70" mass="7939">MGNAYSTTPQNKLRFSVSKKGNGSKVWVNAWSETQMAMGQVNKMPFEGNKAQNQMQDMLDLLLPQYVNKQ</sequence>
<gene>
    <name evidence="1" type="ORF">DPV92_03225</name>
</gene>
<protein>
    <submittedName>
        <fullName evidence="1">Uncharacterized protein</fullName>
    </submittedName>
</protein>
<dbReference type="Proteomes" id="UP000253945">
    <property type="component" value="Unassembled WGS sequence"/>
</dbReference>
<dbReference type="AlphaFoldDB" id="A0A369ZRM3"/>